<evidence type="ECO:0000256" key="3">
    <source>
        <dbReference type="ARBA" id="ARBA00023004"/>
    </source>
</evidence>
<name>A0ABZ2I1A9_9HYPH</name>
<evidence type="ECO:0000256" key="4">
    <source>
        <dbReference type="PROSITE-ProRule" id="PRU00433"/>
    </source>
</evidence>
<keyword evidence="1 4" id="KW-0349">Heme</keyword>
<dbReference type="EMBL" id="CP146275">
    <property type="protein sequence ID" value="WWT31643.1"/>
    <property type="molecule type" value="Genomic_DNA"/>
</dbReference>
<dbReference type="Pfam" id="PF13442">
    <property type="entry name" value="Cytochrome_CBB3"/>
    <property type="match status" value="1"/>
</dbReference>
<gene>
    <name evidence="7" type="ORF">V6617_11500</name>
</gene>
<keyword evidence="8" id="KW-1185">Reference proteome</keyword>
<dbReference type="RefSeq" id="WP_338607108.1">
    <property type="nucleotide sequence ID" value="NZ_CP146275.1"/>
</dbReference>
<organism evidence="7 8">
    <name type="scientific">Pelagibacterium nitratireducens</name>
    <dbReference type="NCBI Taxonomy" id="1046114"/>
    <lineage>
        <taxon>Bacteria</taxon>
        <taxon>Pseudomonadati</taxon>
        <taxon>Pseudomonadota</taxon>
        <taxon>Alphaproteobacteria</taxon>
        <taxon>Hyphomicrobiales</taxon>
        <taxon>Devosiaceae</taxon>
        <taxon>Pelagibacterium</taxon>
    </lineage>
</organism>
<evidence type="ECO:0000313" key="7">
    <source>
        <dbReference type="EMBL" id="WWT31643.1"/>
    </source>
</evidence>
<sequence length="148" mass="15937">MTMFTRSPVAVLVLSGGLFASGLSLPVQGYAQDESTTSPVHYSSEQADRGEERFERDCEDCHGDDLRGGLIGGPPLRGLAFEQKFADGAPASAMFGFMSALMPPNAPGRYTPEVYADLMAYILQENGFPDGEPLPSDMESLNNLIVQK</sequence>
<evidence type="ECO:0000259" key="6">
    <source>
        <dbReference type="PROSITE" id="PS51007"/>
    </source>
</evidence>
<protein>
    <submittedName>
        <fullName evidence="7">Cytochrome c</fullName>
    </submittedName>
</protein>
<feature type="signal peptide" evidence="5">
    <location>
        <begin position="1"/>
        <end position="20"/>
    </location>
</feature>
<feature type="domain" description="Cytochrome c" evidence="6">
    <location>
        <begin position="45"/>
        <end position="126"/>
    </location>
</feature>
<dbReference type="InterPro" id="IPR036909">
    <property type="entry name" value="Cyt_c-like_dom_sf"/>
</dbReference>
<evidence type="ECO:0000256" key="5">
    <source>
        <dbReference type="SAM" id="SignalP"/>
    </source>
</evidence>
<dbReference type="PROSITE" id="PS51007">
    <property type="entry name" value="CYTC"/>
    <property type="match status" value="1"/>
</dbReference>
<proteinExistence type="predicted"/>
<keyword evidence="5" id="KW-0732">Signal</keyword>
<evidence type="ECO:0000256" key="2">
    <source>
        <dbReference type="ARBA" id="ARBA00022723"/>
    </source>
</evidence>
<accession>A0ABZ2I1A9</accession>
<dbReference type="Gene3D" id="1.10.760.10">
    <property type="entry name" value="Cytochrome c-like domain"/>
    <property type="match status" value="1"/>
</dbReference>
<keyword evidence="2 4" id="KW-0479">Metal-binding</keyword>
<dbReference type="InterPro" id="IPR009056">
    <property type="entry name" value="Cyt_c-like_dom"/>
</dbReference>
<reference evidence="7 8" key="1">
    <citation type="submission" date="2024-02" db="EMBL/GenBank/DDBJ databases">
        <title>Complete genome sequence of Pelagibacterium nitratireducens ZH15.</title>
        <authorList>
            <person name="Zhao L.H."/>
        </authorList>
    </citation>
    <scope>NUCLEOTIDE SEQUENCE [LARGE SCALE GENOMIC DNA]</scope>
    <source>
        <strain evidence="7 8">ZH15</strain>
    </source>
</reference>
<dbReference type="Proteomes" id="UP001369958">
    <property type="component" value="Chromosome"/>
</dbReference>
<evidence type="ECO:0000256" key="1">
    <source>
        <dbReference type="ARBA" id="ARBA00022617"/>
    </source>
</evidence>
<dbReference type="SUPFAM" id="SSF46626">
    <property type="entry name" value="Cytochrome c"/>
    <property type="match status" value="1"/>
</dbReference>
<evidence type="ECO:0000313" key="8">
    <source>
        <dbReference type="Proteomes" id="UP001369958"/>
    </source>
</evidence>
<keyword evidence="3 4" id="KW-0408">Iron</keyword>
<feature type="chain" id="PRO_5047196405" evidence="5">
    <location>
        <begin position="21"/>
        <end position="148"/>
    </location>
</feature>